<proteinExistence type="predicted"/>
<comment type="caution">
    <text evidence="3">The sequence shown here is derived from an EMBL/GenBank/DDBJ whole genome shotgun (WGS) entry which is preliminary data.</text>
</comment>
<dbReference type="RefSeq" id="XP_007721203.1">
    <property type="nucleotide sequence ID" value="XM_007723013.1"/>
</dbReference>
<evidence type="ECO:0000259" key="2">
    <source>
        <dbReference type="Pfam" id="PF22980"/>
    </source>
</evidence>
<accession>W9ZGS0</accession>
<feature type="compositionally biased region" description="Basic and acidic residues" evidence="1">
    <location>
        <begin position="106"/>
        <end position="115"/>
    </location>
</feature>
<organism evidence="3 4">
    <name type="scientific">Capronia coronata CBS 617.96</name>
    <dbReference type="NCBI Taxonomy" id="1182541"/>
    <lineage>
        <taxon>Eukaryota</taxon>
        <taxon>Fungi</taxon>
        <taxon>Dikarya</taxon>
        <taxon>Ascomycota</taxon>
        <taxon>Pezizomycotina</taxon>
        <taxon>Eurotiomycetes</taxon>
        <taxon>Chaetothyriomycetidae</taxon>
        <taxon>Chaetothyriales</taxon>
        <taxon>Herpotrichiellaceae</taxon>
        <taxon>Capronia</taxon>
    </lineage>
</organism>
<reference evidence="3 4" key="1">
    <citation type="submission" date="2013-03" db="EMBL/GenBank/DDBJ databases">
        <title>The Genome Sequence of Capronia coronata CBS 617.96.</title>
        <authorList>
            <consortium name="The Broad Institute Genomics Platform"/>
            <person name="Cuomo C."/>
            <person name="de Hoog S."/>
            <person name="Gorbushina A."/>
            <person name="Walker B."/>
            <person name="Young S.K."/>
            <person name="Zeng Q."/>
            <person name="Gargeya S."/>
            <person name="Fitzgerald M."/>
            <person name="Haas B."/>
            <person name="Abouelleil A."/>
            <person name="Allen A.W."/>
            <person name="Alvarado L."/>
            <person name="Arachchi H.M."/>
            <person name="Berlin A.M."/>
            <person name="Chapman S.B."/>
            <person name="Gainer-Dewar J."/>
            <person name="Goldberg J."/>
            <person name="Griggs A."/>
            <person name="Gujja S."/>
            <person name="Hansen M."/>
            <person name="Howarth C."/>
            <person name="Imamovic A."/>
            <person name="Ireland A."/>
            <person name="Larimer J."/>
            <person name="McCowan C."/>
            <person name="Murphy C."/>
            <person name="Pearson M."/>
            <person name="Poon T.W."/>
            <person name="Priest M."/>
            <person name="Roberts A."/>
            <person name="Saif S."/>
            <person name="Shea T."/>
            <person name="Sisk P."/>
            <person name="Sykes S."/>
            <person name="Wortman J."/>
            <person name="Nusbaum C."/>
            <person name="Birren B."/>
        </authorList>
    </citation>
    <scope>NUCLEOTIDE SEQUENCE [LARGE SCALE GENOMIC DNA]</scope>
    <source>
        <strain evidence="3 4">CBS 617.96</strain>
    </source>
</reference>
<dbReference type="OrthoDB" id="5353914at2759"/>
<feature type="compositionally biased region" description="Low complexity" evidence="1">
    <location>
        <begin position="94"/>
        <end position="104"/>
    </location>
</feature>
<dbReference type="eggNOG" id="ENOG502SFTJ">
    <property type="taxonomic scope" value="Eukaryota"/>
</dbReference>
<dbReference type="GeneID" id="19157002"/>
<dbReference type="AlphaFoldDB" id="W9ZGS0"/>
<evidence type="ECO:0000313" key="3">
    <source>
        <dbReference type="EMBL" id="EXJ93709.1"/>
    </source>
</evidence>
<feature type="region of interest" description="Disordered" evidence="1">
    <location>
        <begin position="260"/>
        <end position="281"/>
    </location>
</feature>
<feature type="domain" description="Myb-like DNA-binding" evidence="2">
    <location>
        <begin position="6"/>
        <end position="54"/>
    </location>
</feature>
<keyword evidence="4" id="KW-1185">Reference proteome</keyword>
<dbReference type="HOGENOM" id="CLU_1015632_0_0_1"/>
<protein>
    <recommendedName>
        <fullName evidence="2">Myb-like DNA-binding domain-containing protein</fullName>
    </recommendedName>
</protein>
<evidence type="ECO:0000256" key="1">
    <source>
        <dbReference type="SAM" id="MobiDB-lite"/>
    </source>
</evidence>
<dbReference type="Pfam" id="PF22980">
    <property type="entry name" value="Myb_DNA-bind_8"/>
    <property type="match status" value="1"/>
</dbReference>
<name>W9ZGS0_9EURO</name>
<gene>
    <name evidence="3" type="ORF">A1O1_02102</name>
</gene>
<evidence type="ECO:0000313" key="4">
    <source>
        <dbReference type="Proteomes" id="UP000019484"/>
    </source>
</evidence>
<dbReference type="STRING" id="1182541.W9ZGS0"/>
<sequence length="281" mass="30430">MSRATSDDQLKFLLSCVRHSNNGKVDFVEVAKECGVVSKGAAAKRYERLMKANGIHPSGGQVDGPPQKASTPLKQKPKDSPDKAPSAKKRKTDNANTNTNAGTAPDPDRNEEYNHKQPAIPSPRPEAVSPEPPAGVSVPMSMPPAAAPFFSRPMQGYMFPNQSTRPSFSAYPLHGHPPQASSMSPGMHVHGPFALPMHAPMHFAGPHRNIAGGFDRYNNQEVLYHPQPLPLSMQAAISNETLPATLPPQPQEIEPLCQPRKSPLMPEPREEHPAGHVVIVD</sequence>
<dbReference type="InterPro" id="IPR054505">
    <property type="entry name" value="Myb_DNA-bind_8"/>
</dbReference>
<dbReference type="Proteomes" id="UP000019484">
    <property type="component" value="Unassembled WGS sequence"/>
</dbReference>
<feature type="region of interest" description="Disordered" evidence="1">
    <location>
        <begin position="54"/>
        <end position="139"/>
    </location>
</feature>
<dbReference type="EMBL" id="AMWN01000002">
    <property type="protein sequence ID" value="EXJ93709.1"/>
    <property type="molecule type" value="Genomic_DNA"/>
</dbReference>